<dbReference type="EMBL" id="JAUSRF010000007">
    <property type="protein sequence ID" value="MDP9837709.1"/>
    <property type="molecule type" value="Genomic_DNA"/>
</dbReference>
<evidence type="ECO:0000256" key="1">
    <source>
        <dbReference type="SAM" id="MobiDB-lite"/>
    </source>
</evidence>
<gene>
    <name evidence="2" type="ORF">J2T09_002466</name>
</gene>
<evidence type="ECO:0000313" key="2">
    <source>
        <dbReference type="EMBL" id="MDP9837709.1"/>
    </source>
</evidence>
<reference evidence="2 3" key="1">
    <citation type="submission" date="2023-07" db="EMBL/GenBank/DDBJ databases">
        <title>Sorghum-associated microbial communities from plants grown in Nebraska, USA.</title>
        <authorList>
            <person name="Schachtman D."/>
        </authorList>
    </citation>
    <scope>NUCLEOTIDE SEQUENCE [LARGE SCALE GENOMIC DNA]</scope>
    <source>
        <strain evidence="2 3">DS1307</strain>
    </source>
</reference>
<name>A0ABT9PV20_9HYPH</name>
<keyword evidence="3" id="KW-1185">Reference proteome</keyword>
<sequence>MTAGEEIFQENSHLVLRDIGMTHLSWEHGAAVDIVRWSMNVRGRPTHHRQAFLEAESPALLAYLEKLAASGDMTGWRTVEARVQLRAEILRERELQPCARPWLAAIWQTLPEFVALGQSILDRPTKKSGPVPDAAPEASDTATGSGGDGDNGSSGKAGSATSNKPRSPSRLALPIVTVTLTTAEEKALDLGKDSEDSKTKNDITPDGPGGADGPVGPKPPGGIK</sequence>
<proteinExistence type="predicted"/>
<protein>
    <submittedName>
        <fullName evidence="2">Uncharacterized protein</fullName>
    </submittedName>
</protein>
<dbReference type="RefSeq" id="WP_306834702.1">
    <property type="nucleotide sequence ID" value="NZ_JAUSRF010000007.1"/>
</dbReference>
<feature type="compositionally biased region" description="Basic and acidic residues" evidence="1">
    <location>
        <begin position="183"/>
        <end position="203"/>
    </location>
</feature>
<evidence type="ECO:0000313" key="3">
    <source>
        <dbReference type="Proteomes" id="UP001241472"/>
    </source>
</evidence>
<dbReference type="Proteomes" id="UP001241472">
    <property type="component" value="Unassembled WGS sequence"/>
</dbReference>
<feature type="region of interest" description="Disordered" evidence="1">
    <location>
        <begin position="124"/>
        <end position="224"/>
    </location>
</feature>
<accession>A0ABT9PV20</accession>
<organism evidence="2 3">
    <name type="scientific">Neorhizobium huautlense</name>
    <dbReference type="NCBI Taxonomy" id="67774"/>
    <lineage>
        <taxon>Bacteria</taxon>
        <taxon>Pseudomonadati</taxon>
        <taxon>Pseudomonadota</taxon>
        <taxon>Alphaproteobacteria</taxon>
        <taxon>Hyphomicrobiales</taxon>
        <taxon>Rhizobiaceae</taxon>
        <taxon>Rhizobium/Agrobacterium group</taxon>
        <taxon>Neorhizobium</taxon>
    </lineage>
</organism>
<comment type="caution">
    <text evidence="2">The sequence shown here is derived from an EMBL/GenBank/DDBJ whole genome shotgun (WGS) entry which is preliminary data.</text>
</comment>